<evidence type="ECO:0000313" key="5">
    <source>
        <dbReference type="Proteomes" id="UP000465866"/>
    </source>
</evidence>
<dbReference type="InterPro" id="IPR000030">
    <property type="entry name" value="PPE_dom"/>
</dbReference>
<sequence length="394" mass="38476">MLDYGMFPPEINSARMYAGPGVGSMLAAAAGWDGLASDLRSQATNYMSVVSALTTEGWRGPASMSMAAAAAPYAAWMNSTAAQAEETAAQAKAAASAYESAFSMTVPPSIVTANRTQLAALVATNVLGQNTPAIAANEAEYAGMWAQDAGAMYGYAGQSATASQLAPFVVPAQTTSSGGIAAQSALTQLTTGMPTALQGLASGSSTSTTSGSAGLSSLLSSVTGDGSSSGIFSSSGLGLNNNFWNTVSSTGAFSPAQIVQAVTGSSFLGTGMAGVQNAVPPAVVTGYSPATAVVPAVSGFSEFGGAGSSVSAGVGRAATLGTLSVPPAWTSIATPNSPLASALGATPLSAPRSAPPGMPGMPVPAGTPTANTAAATAPKYGFRPTVVMQSPLAG</sequence>
<evidence type="ECO:0000259" key="2">
    <source>
        <dbReference type="Pfam" id="PF00823"/>
    </source>
</evidence>
<dbReference type="EMBL" id="AP022569">
    <property type="protein sequence ID" value="BBX44860.1"/>
    <property type="molecule type" value="Genomic_DNA"/>
</dbReference>
<dbReference type="Pfam" id="PF00823">
    <property type="entry name" value="PPE"/>
    <property type="match status" value="1"/>
</dbReference>
<comment type="similarity">
    <text evidence="1">Belongs to the mycobacterial PPE family.</text>
</comment>
<name>A0A7I7KRW5_9MYCO</name>
<dbReference type="KEGG" id="mcoo:MCOO_08750"/>
<dbReference type="PANTHER" id="PTHR46766">
    <property type="entry name" value="GLUTAMINE-RICH PROTEIN 2"/>
    <property type="match status" value="1"/>
</dbReference>
<dbReference type="RefSeq" id="WP_163775247.1">
    <property type="nucleotide sequence ID" value="NZ_AP022569.1"/>
</dbReference>
<organism evidence="4 5">
    <name type="scientific">Mycobacterium cookii</name>
    <dbReference type="NCBI Taxonomy" id="1775"/>
    <lineage>
        <taxon>Bacteria</taxon>
        <taxon>Bacillati</taxon>
        <taxon>Actinomycetota</taxon>
        <taxon>Actinomycetes</taxon>
        <taxon>Mycobacteriales</taxon>
        <taxon>Mycobacteriaceae</taxon>
        <taxon>Mycobacterium</taxon>
    </lineage>
</organism>
<evidence type="ECO:0000259" key="3">
    <source>
        <dbReference type="Pfam" id="PF12484"/>
    </source>
</evidence>
<dbReference type="SUPFAM" id="SSF140459">
    <property type="entry name" value="PE/PPE dimer-like"/>
    <property type="match status" value="1"/>
</dbReference>
<protein>
    <submittedName>
        <fullName evidence="4">PPE family protein</fullName>
    </submittedName>
</protein>
<dbReference type="Pfam" id="PF12484">
    <property type="entry name" value="PPE-SVP"/>
    <property type="match status" value="1"/>
</dbReference>
<evidence type="ECO:0000313" key="4">
    <source>
        <dbReference type="EMBL" id="BBX44860.1"/>
    </source>
</evidence>
<dbReference type="PANTHER" id="PTHR46766:SF1">
    <property type="entry name" value="GLUTAMINE-RICH PROTEIN 2"/>
    <property type="match status" value="1"/>
</dbReference>
<dbReference type="GO" id="GO:0052572">
    <property type="term" value="P:response to host immune response"/>
    <property type="evidence" value="ECO:0007669"/>
    <property type="project" value="TreeGrafter"/>
</dbReference>
<accession>A0A7I7KRW5</accession>
<gene>
    <name evidence="4" type="primary">PPE31_4</name>
    <name evidence="4" type="ORF">MCOO_08750</name>
</gene>
<dbReference type="FunFam" id="1.20.1260.20:FF:000001">
    <property type="entry name" value="PPE family protein PPE41"/>
    <property type="match status" value="1"/>
</dbReference>
<dbReference type="InterPro" id="IPR038332">
    <property type="entry name" value="PPE_sf"/>
</dbReference>
<dbReference type="Gene3D" id="1.20.1260.20">
    <property type="entry name" value="PPE superfamily"/>
    <property type="match status" value="1"/>
</dbReference>
<feature type="domain" description="PPE family C-terminal" evidence="3">
    <location>
        <begin position="311"/>
        <end position="388"/>
    </location>
</feature>
<evidence type="ECO:0000256" key="1">
    <source>
        <dbReference type="ARBA" id="ARBA00010652"/>
    </source>
</evidence>
<keyword evidence="5" id="KW-1185">Reference proteome</keyword>
<feature type="domain" description="PPE" evidence="2">
    <location>
        <begin position="3"/>
        <end position="165"/>
    </location>
</feature>
<reference evidence="4 5" key="1">
    <citation type="journal article" date="2019" name="Emerg. Microbes Infect.">
        <title>Comprehensive subspecies identification of 175 nontuberculous mycobacteria species based on 7547 genomic profiles.</title>
        <authorList>
            <person name="Matsumoto Y."/>
            <person name="Kinjo T."/>
            <person name="Motooka D."/>
            <person name="Nabeya D."/>
            <person name="Jung N."/>
            <person name="Uechi K."/>
            <person name="Horii T."/>
            <person name="Iida T."/>
            <person name="Fujita J."/>
            <person name="Nakamura S."/>
        </authorList>
    </citation>
    <scope>NUCLEOTIDE SEQUENCE [LARGE SCALE GENOMIC DNA]</scope>
    <source>
        <strain evidence="4 5">JCM 12404</strain>
    </source>
</reference>
<dbReference type="Proteomes" id="UP000465866">
    <property type="component" value="Chromosome"/>
</dbReference>
<proteinExistence type="inferred from homology"/>
<dbReference type="AlphaFoldDB" id="A0A7I7KRW5"/>
<dbReference type="InterPro" id="IPR022171">
    <property type="entry name" value="PPE_C"/>
</dbReference>